<keyword evidence="7" id="KW-1278">Translocase</keyword>
<evidence type="ECO:0000259" key="17">
    <source>
        <dbReference type="PROSITE" id="PS50999"/>
    </source>
</evidence>
<dbReference type="Gene3D" id="1.10.287.90">
    <property type="match status" value="1"/>
</dbReference>
<dbReference type="InterPro" id="IPR002429">
    <property type="entry name" value="CcO_II-like_C"/>
</dbReference>
<evidence type="ECO:0000256" key="12">
    <source>
        <dbReference type="ARBA" id="ARBA00024688"/>
    </source>
</evidence>
<protein>
    <recommendedName>
        <fullName evidence="14">Cytochrome c oxidase subunit 2</fullName>
        <ecNumber evidence="14">7.1.1.9</ecNumber>
    </recommendedName>
</protein>
<dbReference type="KEGG" id="amob:HG15A2_35030"/>
<evidence type="ECO:0000256" key="15">
    <source>
        <dbReference type="SAM" id="Phobius"/>
    </source>
</evidence>
<dbReference type="GO" id="GO:0042773">
    <property type="term" value="P:ATP synthesis coupled electron transport"/>
    <property type="evidence" value="ECO:0007669"/>
    <property type="project" value="TreeGrafter"/>
</dbReference>
<evidence type="ECO:0000256" key="13">
    <source>
        <dbReference type="RuleBase" id="RU000456"/>
    </source>
</evidence>
<dbReference type="InterPro" id="IPR008972">
    <property type="entry name" value="Cupredoxin"/>
</dbReference>
<evidence type="ECO:0000256" key="9">
    <source>
        <dbReference type="ARBA" id="ARBA00022989"/>
    </source>
</evidence>
<dbReference type="InterPro" id="IPR014222">
    <property type="entry name" value="Cyt_c_oxidase_su2"/>
</dbReference>
<keyword evidence="10 14" id="KW-0186">Copper</keyword>
<dbReference type="PANTHER" id="PTHR22888">
    <property type="entry name" value="CYTOCHROME C OXIDASE, SUBUNIT II"/>
    <property type="match status" value="1"/>
</dbReference>
<evidence type="ECO:0000256" key="5">
    <source>
        <dbReference type="ARBA" id="ARBA00022692"/>
    </source>
</evidence>
<keyword evidence="11 15" id="KW-0472">Membrane</keyword>
<keyword evidence="18" id="KW-0560">Oxidoreductase</keyword>
<accession>A0A517MZD2</accession>
<keyword evidence="19" id="KW-1185">Reference proteome</keyword>
<dbReference type="InterPro" id="IPR001505">
    <property type="entry name" value="Copper_CuA"/>
</dbReference>
<dbReference type="PRINTS" id="PR01166">
    <property type="entry name" value="CYCOXIDASEII"/>
</dbReference>
<evidence type="ECO:0000256" key="11">
    <source>
        <dbReference type="ARBA" id="ARBA00023136"/>
    </source>
</evidence>
<dbReference type="PROSITE" id="PS50999">
    <property type="entry name" value="COX2_TM"/>
    <property type="match status" value="1"/>
</dbReference>
<evidence type="ECO:0000256" key="1">
    <source>
        <dbReference type="ARBA" id="ARBA00004141"/>
    </source>
</evidence>
<dbReference type="PANTHER" id="PTHR22888:SF9">
    <property type="entry name" value="CYTOCHROME C OXIDASE SUBUNIT 2"/>
    <property type="match status" value="1"/>
</dbReference>
<feature type="transmembrane region" description="Helical" evidence="15">
    <location>
        <begin position="111"/>
        <end position="129"/>
    </location>
</feature>
<dbReference type="PROSITE" id="PS50857">
    <property type="entry name" value="COX2_CUA"/>
    <property type="match status" value="1"/>
</dbReference>
<evidence type="ECO:0000256" key="6">
    <source>
        <dbReference type="ARBA" id="ARBA00022723"/>
    </source>
</evidence>
<dbReference type="InterPro" id="IPR036257">
    <property type="entry name" value="Cyt_c_oxidase_su2_TM_sf"/>
</dbReference>
<keyword evidence="6 14" id="KW-0479">Metal-binding</keyword>
<feature type="transmembrane region" description="Helical" evidence="15">
    <location>
        <begin position="67"/>
        <end position="91"/>
    </location>
</feature>
<reference evidence="18 19" key="1">
    <citation type="submission" date="2019-02" db="EMBL/GenBank/DDBJ databases">
        <title>Deep-cultivation of Planctomycetes and their phenomic and genomic characterization uncovers novel biology.</title>
        <authorList>
            <person name="Wiegand S."/>
            <person name="Jogler M."/>
            <person name="Boedeker C."/>
            <person name="Pinto D."/>
            <person name="Vollmers J."/>
            <person name="Rivas-Marin E."/>
            <person name="Kohn T."/>
            <person name="Peeters S.H."/>
            <person name="Heuer A."/>
            <person name="Rast P."/>
            <person name="Oberbeckmann S."/>
            <person name="Bunk B."/>
            <person name="Jeske O."/>
            <person name="Meyerdierks A."/>
            <person name="Storesund J.E."/>
            <person name="Kallscheuer N."/>
            <person name="Luecker S."/>
            <person name="Lage O.M."/>
            <person name="Pohl T."/>
            <person name="Merkel B.J."/>
            <person name="Hornburger P."/>
            <person name="Mueller R.-W."/>
            <person name="Bruemmer F."/>
            <person name="Labrenz M."/>
            <person name="Spormann A.M."/>
            <person name="Op den Camp H."/>
            <person name="Overmann J."/>
            <person name="Amann R."/>
            <person name="Jetten M.S.M."/>
            <person name="Mascher T."/>
            <person name="Medema M.H."/>
            <person name="Devos D.P."/>
            <person name="Kaster A.-K."/>
            <person name="Ovreas L."/>
            <person name="Rohde M."/>
            <person name="Galperin M.Y."/>
            <person name="Jogler C."/>
        </authorList>
    </citation>
    <scope>NUCLEOTIDE SEQUENCE [LARGE SCALE GENOMIC DNA]</scope>
    <source>
        <strain evidence="18 19">HG15A2</strain>
    </source>
</reference>
<evidence type="ECO:0000256" key="14">
    <source>
        <dbReference type="RuleBase" id="RU004024"/>
    </source>
</evidence>
<evidence type="ECO:0000256" key="4">
    <source>
        <dbReference type="ARBA" id="ARBA00022660"/>
    </source>
</evidence>
<dbReference type="Gene3D" id="2.60.40.420">
    <property type="entry name" value="Cupredoxins - blue copper proteins"/>
    <property type="match status" value="1"/>
</dbReference>
<keyword evidence="5 13" id="KW-0812">Transmembrane</keyword>
<name>A0A517MZD2_9BACT</name>
<dbReference type="SUPFAM" id="SSF81464">
    <property type="entry name" value="Cytochrome c oxidase subunit II-like, transmembrane region"/>
    <property type="match status" value="1"/>
</dbReference>
<dbReference type="Pfam" id="PF02790">
    <property type="entry name" value="COX2_TM"/>
    <property type="match status" value="1"/>
</dbReference>
<dbReference type="NCBIfam" id="TIGR02866">
    <property type="entry name" value="CoxB"/>
    <property type="match status" value="1"/>
</dbReference>
<evidence type="ECO:0000313" key="19">
    <source>
        <dbReference type="Proteomes" id="UP000319852"/>
    </source>
</evidence>
<dbReference type="CDD" id="cd13919">
    <property type="entry name" value="CuRO_HCO_II_like_5"/>
    <property type="match status" value="1"/>
</dbReference>
<evidence type="ECO:0000313" key="18">
    <source>
        <dbReference type="EMBL" id="QDT00168.1"/>
    </source>
</evidence>
<dbReference type="SUPFAM" id="SSF49503">
    <property type="entry name" value="Cupredoxins"/>
    <property type="match status" value="1"/>
</dbReference>
<comment type="function">
    <text evidence="12 14">Subunits I and II form the functional core of the enzyme complex. Electrons originating in cytochrome c are transferred via heme a and Cu(A) to the binuclear center formed by heme a3 and Cu(B).</text>
</comment>
<evidence type="ECO:0000259" key="16">
    <source>
        <dbReference type="PROSITE" id="PS50857"/>
    </source>
</evidence>
<evidence type="ECO:0000256" key="2">
    <source>
        <dbReference type="ARBA" id="ARBA00007866"/>
    </source>
</evidence>
<gene>
    <name evidence="18" type="primary">coxM</name>
    <name evidence="18" type="ORF">HG15A2_35030</name>
</gene>
<dbReference type="AlphaFoldDB" id="A0A517MZD2"/>
<dbReference type="Pfam" id="PF00116">
    <property type="entry name" value="COX2"/>
    <property type="match status" value="1"/>
</dbReference>
<comment type="subcellular location">
    <subcellularLocation>
        <location evidence="13">Cell membrane</location>
        <topology evidence="13">Multi-pass membrane protein</topology>
    </subcellularLocation>
    <subcellularLocation>
        <location evidence="1">Membrane</location>
        <topology evidence="1">Multi-pass membrane protein</topology>
    </subcellularLocation>
</comment>
<dbReference type="PROSITE" id="PS00078">
    <property type="entry name" value="COX2"/>
    <property type="match status" value="1"/>
</dbReference>
<keyword evidence="4 13" id="KW-0679">Respiratory chain</keyword>
<comment type="catalytic activity">
    <reaction evidence="14">
        <text>4 Fe(II)-[cytochrome c] + O2 + 8 H(+)(in) = 4 Fe(III)-[cytochrome c] + 2 H2O + 4 H(+)(out)</text>
        <dbReference type="Rhea" id="RHEA:11436"/>
        <dbReference type="Rhea" id="RHEA-COMP:10350"/>
        <dbReference type="Rhea" id="RHEA-COMP:14399"/>
        <dbReference type="ChEBI" id="CHEBI:15377"/>
        <dbReference type="ChEBI" id="CHEBI:15378"/>
        <dbReference type="ChEBI" id="CHEBI:15379"/>
        <dbReference type="ChEBI" id="CHEBI:29033"/>
        <dbReference type="ChEBI" id="CHEBI:29034"/>
        <dbReference type="EC" id="7.1.1.9"/>
    </reaction>
</comment>
<feature type="transmembrane region" description="Helical" evidence="15">
    <location>
        <begin position="20"/>
        <end position="39"/>
    </location>
</feature>
<evidence type="ECO:0000256" key="7">
    <source>
        <dbReference type="ARBA" id="ARBA00022967"/>
    </source>
</evidence>
<dbReference type="GO" id="GO:0016491">
    <property type="term" value="F:oxidoreductase activity"/>
    <property type="evidence" value="ECO:0007669"/>
    <property type="project" value="UniProtKB-KW"/>
</dbReference>
<organism evidence="18 19">
    <name type="scientific">Adhaeretor mobilis</name>
    <dbReference type="NCBI Taxonomy" id="1930276"/>
    <lineage>
        <taxon>Bacteria</taxon>
        <taxon>Pseudomonadati</taxon>
        <taxon>Planctomycetota</taxon>
        <taxon>Planctomycetia</taxon>
        <taxon>Pirellulales</taxon>
        <taxon>Lacipirellulaceae</taxon>
        <taxon>Adhaeretor</taxon>
    </lineage>
</organism>
<keyword evidence="9 15" id="KW-1133">Transmembrane helix</keyword>
<evidence type="ECO:0000256" key="10">
    <source>
        <dbReference type="ARBA" id="ARBA00023008"/>
    </source>
</evidence>
<dbReference type="EMBL" id="CP036263">
    <property type="protein sequence ID" value="QDT00168.1"/>
    <property type="molecule type" value="Genomic_DNA"/>
</dbReference>
<dbReference type="InterPro" id="IPR045187">
    <property type="entry name" value="CcO_II"/>
</dbReference>
<keyword evidence="3 13" id="KW-0813">Transport</keyword>
<sequence length="280" mass="32567">MSESQTNEQQRKWLPNFWSVLFLMVPIFGVATFALAPYLNDIAPAYFKRPVWFPKDVSEHGYVIDNLFMFILWLTGIVFVITEGLLFYFMWKYEANTNTKKVAYSHGSHSLEVVWTIIPAVTLLFIAIYQMDAWAAAKMRAPDIPPIVEVTGRQFNWDFRYPGPDNELYTSDDIVRTDGRLYLPVGEEVLLRITSADVLHSFFLPNLRLKQDVIPGMAQNMWFTATETGEYDIVCAELCGWGHYKMKARIHLVTRPQFEAQLEEFRKEKNTMRVADRPQD</sequence>
<dbReference type="RefSeq" id="WP_218932025.1">
    <property type="nucleotide sequence ID" value="NZ_CP036263.1"/>
</dbReference>
<proteinExistence type="inferred from homology"/>
<evidence type="ECO:0000256" key="8">
    <source>
        <dbReference type="ARBA" id="ARBA00022982"/>
    </source>
</evidence>
<feature type="domain" description="Cytochrome oxidase subunit II copper A binding" evidence="16">
    <location>
        <begin position="143"/>
        <end position="264"/>
    </location>
</feature>
<dbReference type="GO" id="GO:0004129">
    <property type="term" value="F:cytochrome-c oxidase activity"/>
    <property type="evidence" value="ECO:0007669"/>
    <property type="project" value="UniProtKB-EC"/>
</dbReference>
<evidence type="ECO:0000256" key="3">
    <source>
        <dbReference type="ARBA" id="ARBA00022448"/>
    </source>
</evidence>
<comment type="similarity">
    <text evidence="2 13">Belongs to the cytochrome c oxidase subunit 2 family.</text>
</comment>
<feature type="domain" description="Cytochrome oxidase subunit II transmembrane region profile" evidence="17">
    <location>
        <begin position="39"/>
        <end position="141"/>
    </location>
</feature>
<comment type="cofactor">
    <cofactor evidence="14">
        <name>Cu cation</name>
        <dbReference type="ChEBI" id="CHEBI:23378"/>
    </cofactor>
    <text evidence="14">Binds a copper A center.</text>
</comment>
<dbReference type="Proteomes" id="UP000319852">
    <property type="component" value="Chromosome"/>
</dbReference>
<dbReference type="InterPro" id="IPR011759">
    <property type="entry name" value="Cyt_c_oxidase_su2_TM_dom"/>
</dbReference>
<dbReference type="EC" id="7.1.1.9" evidence="14"/>
<dbReference type="GO" id="GO:0005507">
    <property type="term" value="F:copper ion binding"/>
    <property type="evidence" value="ECO:0007669"/>
    <property type="project" value="InterPro"/>
</dbReference>
<dbReference type="GO" id="GO:0005886">
    <property type="term" value="C:plasma membrane"/>
    <property type="evidence" value="ECO:0007669"/>
    <property type="project" value="UniProtKB-SubCell"/>
</dbReference>
<keyword evidence="8 13" id="KW-0249">Electron transport</keyword>